<keyword evidence="6" id="KW-0408">Iron</keyword>
<dbReference type="PANTHER" id="PTHR46030">
    <property type="entry name" value="ALPHA-KETOGLUTARATE-DEPENDENT DIOXYGENASE ALKB HOMOLOG 6"/>
    <property type="match status" value="1"/>
</dbReference>
<keyword evidence="7" id="KW-0539">Nucleus</keyword>
<dbReference type="RefSeq" id="XP_029225688.1">
    <property type="nucleotide sequence ID" value="XM_029374191.1"/>
</dbReference>
<evidence type="ECO:0000256" key="7">
    <source>
        <dbReference type="ARBA" id="ARBA00023242"/>
    </source>
</evidence>
<dbReference type="Proteomes" id="UP000284403">
    <property type="component" value="Unassembled WGS sequence"/>
</dbReference>
<keyword evidence="10" id="KW-1185">Reference proteome</keyword>
<dbReference type="GO" id="GO:0005634">
    <property type="term" value="C:nucleus"/>
    <property type="evidence" value="ECO:0007669"/>
    <property type="project" value="UniProtKB-SubCell"/>
</dbReference>
<evidence type="ECO:0000256" key="3">
    <source>
        <dbReference type="ARBA" id="ARBA00022723"/>
    </source>
</evidence>
<comment type="similarity">
    <text evidence="2">Belongs to the alkB family.</text>
</comment>
<name>A0A422NQD8_9TRYP</name>
<gene>
    <name evidence="9" type="ORF">Tco025E_07325</name>
</gene>
<protein>
    <submittedName>
        <fullName evidence="9">Alkylated DNA repair protein alkB like protein 6</fullName>
    </submittedName>
</protein>
<dbReference type="InterPro" id="IPR032862">
    <property type="entry name" value="ALKBH6"/>
</dbReference>
<dbReference type="GO" id="GO:0046872">
    <property type="term" value="F:metal ion binding"/>
    <property type="evidence" value="ECO:0007669"/>
    <property type="project" value="UniProtKB-KW"/>
</dbReference>
<evidence type="ECO:0000259" key="8">
    <source>
        <dbReference type="PROSITE" id="PS51471"/>
    </source>
</evidence>
<dbReference type="OrthoDB" id="412814at2759"/>
<evidence type="ECO:0000313" key="10">
    <source>
        <dbReference type="Proteomes" id="UP000284403"/>
    </source>
</evidence>
<dbReference type="GO" id="GO:0051213">
    <property type="term" value="F:dioxygenase activity"/>
    <property type="evidence" value="ECO:0007669"/>
    <property type="project" value="UniProtKB-KW"/>
</dbReference>
<dbReference type="AlphaFoldDB" id="A0A422NQD8"/>
<dbReference type="SUPFAM" id="SSF51197">
    <property type="entry name" value="Clavaminate synthase-like"/>
    <property type="match status" value="1"/>
</dbReference>
<keyword evidence="5" id="KW-0560">Oxidoreductase</keyword>
<evidence type="ECO:0000256" key="1">
    <source>
        <dbReference type="ARBA" id="ARBA00004123"/>
    </source>
</evidence>
<dbReference type="Gene3D" id="2.60.120.590">
    <property type="entry name" value="Alpha-ketoglutarate-dependent dioxygenase AlkB-like"/>
    <property type="match status" value="1"/>
</dbReference>
<evidence type="ECO:0000256" key="5">
    <source>
        <dbReference type="ARBA" id="ARBA00023002"/>
    </source>
</evidence>
<evidence type="ECO:0000313" key="9">
    <source>
        <dbReference type="EMBL" id="RNF07609.1"/>
    </source>
</evidence>
<dbReference type="InterPro" id="IPR037151">
    <property type="entry name" value="AlkB-like_sf"/>
</dbReference>
<accession>A0A422NQD8</accession>
<sequence>MRRVLLPAAAAGASRRMRWFVGLWAVRGLSTAPDAAAGGTKMSGFEFSTPNFSLDGGVDVGADDVVRDLVTSPVTDLDFVRDVYGPWLVLTEELQGELFVDHDRMVYLRPANGLGFGVGRIEVAEPGTAGTAFSLQLESYTYPVTSVMAPYAPTALEVTGLLKRVESTSGEYATFSLVATWRKKDGTSGKFNAAKLSPWDPATSAKPWEPRAELQSIFHEVFPKPLVLTSHLRRSQAAREASGDPGRAQPHHLSLEPYHVGDVPGLHYIPNYISEDEEQQILQLVKDTPKELKTQLEKRTVQEWGCTMCEECNKSFVADRNMPPWVDACNDMLLHDGIFTPSTFPNSVRVHEYQVGEGIGAHCDGPIYVPLVSVLSLNSPCVMFFYARREPYAQPMEHYNDTFRFDTGIAVEKPLQFVVMEPRSLLLFRGDAYYYHPHGTSDREVDELSPDVAGKLVNRHLLQDPSITEVKKSYRVSITTRNLLPRCNHQPTRAEYGMKRAWYVYNQLPVPEPLVTPAPLPPTPASTTTTNTTTTTTVSGKMQEHKDTSVAAAAVKADSDINFSDLEKKLDALLTQQSSLVEQVGELRQLMANEATFRSEVSTVLNHLSSTMLDIDSKLEDREEREASSK</sequence>
<organism evidence="9 10">
    <name type="scientific">Trypanosoma conorhini</name>
    <dbReference type="NCBI Taxonomy" id="83891"/>
    <lineage>
        <taxon>Eukaryota</taxon>
        <taxon>Discoba</taxon>
        <taxon>Euglenozoa</taxon>
        <taxon>Kinetoplastea</taxon>
        <taxon>Metakinetoplastina</taxon>
        <taxon>Trypanosomatida</taxon>
        <taxon>Trypanosomatidae</taxon>
        <taxon>Trypanosoma</taxon>
    </lineage>
</organism>
<evidence type="ECO:0000256" key="4">
    <source>
        <dbReference type="ARBA" id="ARBA00022964"/>
    </source>
</evidence>
<dbReference type="InterPro" id="IPR005123">
    <property type="entry name" value="Oxoglu/Fe-dep_dioxygenase_dom"/>
</dbReference>
<comment type="subcellular location">
    <subcellularLocation>
        <location evidence="1">Nucleus</location>
    </subcellularLocation>
</comment>
<dbReference type="PANTHER" id="PTHR46030:SF1">
    <property type="entry name" value="ALPHA-KETOGLUTARATE-DEPENDENT DIOXYGENASE ALKB HOMOLOG 6"/>
    <property type="match status" value="1"/>
</dbReference>
<feature type="domain" description="Fe2OG dioxygenase" evidence="8">
    <location>
        <begin position="344"/>
        <end position="484"/>
    </location>
</feature>
<dbReference type="GeneID" id="40320936"/>
<keyword evidence="3" id="KW-0479">Metal-binding</keyword>
<comment type="caution">
    <text evidence="9">The sequence shown here is derived from an EMBL/GenBank/DDBJ whole genome shotgun (WGS) entry which is preliminary data.</text>
</comment>
<dbReference type="PROSITE" id="PS51471">
    <property type="entry name" value="FE2OG_OXY"/>
    <property type="match status" value="1"/>
</dbReference>
<evidence type="ECO:0000256" key="2">
    <source>
        <dbReference type="ARBA" id="ARBA00007879"/>
    </source>
</evidence>
<reference evidence="9 10" key="1">
    <citation type="journal article" date="2018" name="BMC Genomics">
        <title>Genomic comparison of Trypanosoma conorhini and Trypanosoma rangeli to Trypanosoma cruzi strains of high and low virulence.</title>
        <authorList>
            <person name="Bradwell K.R."/>
            <person name="Koparde V.N."/>
            <person name="Matveyev A.V."/>
            <person name="Serrano M.G."/>
            <person name="Alves J.M."/>
            <person name="Parikh H."/>
            <person name="Huang B."/>
            <person name="Lee V."/>
            <person name="Espinosa-Alvarez O."/>
            <person name="Ortiz P.A."/>
            <person name="Costa-Martins A.G."/>
            <person name="Teixeira M.M."/>
            <person name="Buck G.A."/>
        </authorList>
    </citation>
    <scope>NUCLEOTIDE SEQUENCE [LARGE SCALE GENOMIC DNA]</scope>
    <source>
        <strain evidence="9 10">025E</strain>
    </source>
</reference>
<proteinExistence type="inferred from homology"/>
<keyword evidence="4" id="KW-0223">Dioxygenase</keyword>
<evidence type="ECO:0000256" key="6">
    <source>
        <dbReference type="ARBA" id="ARBA00023004"/>
    </source>
</evidence>
<dbReference type="EMBL" id="MKKU01000561">
    <property type="protein sequence ID" value="RNF07609.1"/>
    <property type="molecule type" value="Genomic_DNA"/>
</dbReference>